<protein>
    <submittedName>
        <fullName evidence="2">Uncharacterized protein</fullName>
    </submittedName>
</protein>
<comment type="caution">
    <text evidence="2">The sequence shown here is derived from an EMBL/GenBank/DDBJ whole genome shotgun (WGS) entry which is preliminary data.</text>
</comment>
<dbReference type="AlphaFoldDB" id="C5RYJ4"/>
<evidence type="ECO:0000256" key="1">
    <source>
        <dbReference type="SAM" id="Phobius"/>
    </source>
</evidence>
<dbReference type="Proteomes" id="UP000005532">
    <property type="component" value="Unassembled WGS sequence"/>
</dbReference>
<feature type="transmembrane region" description="Helical" evidence="1">
    <location>
        <begin position="108"/>
        <end position="132"/>
    </location>
</feature>
<evidence type="ECO:0000313" key="3">
    <source>
        <dbReference type="Proteomes" id="UP000005532"/>
    </source>
</evidence>
<keyword evidence="1" id="KW-1133">Transmembrane helix</keyword>
<proteinExistence type="predicted"/>
<gene>
    <name evidence="2" type="ORF">AM305_00110</name>
</gene>
<keyword evidence="1" id="KW-0812">Transmembrane</keyword>
<feature type="transmembrane region" description="Helical" evidence="1">
    <location>
        <begin position="152"/>
        <end position="172"/>
    </location>
</feature>
<keyword evidence="1" id="KW-0472">Membrane</keyword>
<dbReference type="EMBL" id="ACQL01000001">
    <property type="protein sequence ID" value="EER48263.1"/>
    <property type="molecule type" value="Genomic_DNA"/>
</dbReference>
<feature type="transmembrane region" description="Helical" evidence="1">
    <location>
        <begin position="60"/>
        <end position="88"/>
    </location>
</feature>
<name>C5RYJ4_9PAST</name>
<accession>C5RYJ4</accession>
<evidence type="ECO:0000313" key="2">
    <source>
        <dbReference type="EMBL" id="EER48263.1"/>
    </source>
</evidence>
<reference evidence="2 3" key="1">
    <citation type="journal article" date="2010" name="Vet. Microbiol.">
        <title>Production of haemolysins by strains of the Actinobacillus minor/porcitonsillarum complex.</title>
        <authorList>
            <person name="Arya G."/>
            <person name="Niven D.F."/>
        </authorList>
    </citation>
    <scope>NUCLEOTIDE SEQUENCE [LARGE SCALE GENOMIC DNA]</scope>
    <source>
        <strain evidence="2 3">NM305</strain>
    </source>
</reference>
<organism evidence="2 3">
    <name type="scientific">Actinobacillus minor NM305</name>
    <dbReference type="NCBI Taxonomy" id="637911"/>
    <lineage>
        <taxon>Bacteria</taxon>
        <taxon>Pseudomonadati</taxon>
        <taxon>Pseudomonadota</taxon>
        <taxon>Gammaproteobacteria</taxon>
        <taxon>Pasteurellales</taxon>
        <taxon>Pasteurellaceae</taxon>
        <taxon>Actinobacillus</taxon>
    </lineage>
</organism>
<feature type="transmembrane region" description="Helical" evidence="1">
    <location>
        <begin position="30"/>
        <end position="48"/>
    </location>
</feature>
<sequence>MKYFYIILTQFVVLLTFNNSIKNGFYFDSAFWLFLTLLLSAYILYKKLPNKETIKKIKFIYSIITSSIFAISFTLIYNYLLGLLYINYFEITGIKNTLFISNGFLSNTLILLSSIALIYLSFALYIILSILIIYFSQVKTSKDKQKRKFDKYIFISLFLVFIPTTISFNYVMKYYHYPQNTINVIKYYLYEYQYFDNKISEGKYICKNFNDIIESIYKTERLQKKDNYSLKVYPLFSENKASFVLKYNNQYYFRISECI</sequence>